<sequence>MDVNDNACCLIDRVVQTFFASKLAPTGSDAGLAHCNALLNGNRAMFCAFSEPKYNQSPYSRTVVMGE</sequence>
<evidence type="ECO:0000313" key="2">
    <source>
        <dbReference type="Proteomes" id="UP000050349"/>
    </source>
</evidence>
<dbReference type="Proteomes" id="UP000050349">
    <property type="component" value="Unassembled WGS sequence"/>
</dbReference>
<dbReference type="AlphaFoldDB" id="A0A0P8XTI9"/>
<accession>A0A0P8XTI9</accession>
<evidence type="ECO:0000313" key="1">
    <source>
        <dbReference type="EMBL" id="KPU60584.1"/>
    </source>
</evidence>
<name>A0A0P8XTI9_PSEFL</name>
<gene>
    <name evidence="1" type="ORF">AN403_4413</name>
</gene>
<proteinExistence type="predicted"/>
<protein>
    <submittedName>
        <fullName evidence="1">Uncharacterized protein</fullName>
    </submittedName>
</protein>
<comment type="caution">
    <text evidence="1">The sequence shown here is derived from an EMBL/GenBank/DDBJ whole genome shotgun (WGS) entry which is preliminary data.</text>
</comment>
<organism evidence="1 2">
    <name type="scientific">Pseudomonas fluorescens</name>
    <dbReference type="NCBI Taxonomy" id="294"/>
    <lineage>
        <taxon>Bacteria</taxon>
        <taxon>Pseudomonadati</taxon>
        <taxon>Pseudomonadota</taxon>
        <taxon>Gammaproteobacteria</taxon>
        <taxon>Pseudomonadales</taxon>
        <taxon>Pseudomonadaceae</taxon>
        <taxon>Pseudomonas</taxon>
    </lineage>
</organism>
<reference evidence="1 2" key="1">
    <citation type="submission" date="2015-09" db="EMBL/GenBank/DDBJ databases">
        <authorList>
            <person name="Jackson K.R."/>
            <person name="Lunt B.L."/>
            <person name="Fisher J.N.B."/>
            <person name="Gardner A.V."/>
            <person name="Bailey M.E."/>
            <person name="Deus L.M."/>
            <person name="Earl A.S."/>
            <person name="Gibby P.D."/>
            <person name="Hartmann K.A."/>
            <person name="Liu J.E."/>
            <person name="Manci A.M."/>
            <person name="Nielsen D.A."/>
            <person name="Solomon M.B."/>
            <person name="Breakwell D.P."/>
            <person name="Burnett S.H."/>
            <person name="Grose J.H."/>
        </authorList>
    </citation>
    <scope>NUCLEOTIDE SEQUENCE [LARGE SCALE GENOMIC DNA]</scope>
    <source>
        <strain evidence="1 2">S613</strain>
    </source>
</reference>
<dbReference type="EMBL" id="LJXB01000066">
    <property type="protein sequence ID" value="KPU60584.1"/>
    <property type="molecule type" value="Genomic_DNA"/>
</dbReference>